<dbReference type="STRING" id="1385369.N825_09395"/>
<dbReference type="Pfam" id="PF00535">
    <property type="entry name" value="Glycos_transf_2"/>
    <property type="match status" value="1"/>
</dbReference>
<dbReference type="PANTHER" id="PTHR43685:SF11">
    <property type="entry name" value="GLYCOSYLTRANSFERASE TAGX-RELATED"/>
    <property type="match status" value="1"/>
</dbReference>
<accession>W9GV65</accession>
<dbReference type="CDD" id="cd00761">
    <property type="entry name" value="Glyco_tranf_GTA_type"/>
    <property type="match status" value="1"/>
</dbReference>
<proteinExistence type="predicted"/>
<comment type="caution">
    <text evidence="2">The sequence shown here is derived from an EMBL/GenBank/DDBJ whole genome shotgun (WGS) entry which is preliminary data.</text>
</comment>
<dbReference type="InterPro" id="IPR050834">
    <property type="entry name" value="Glycosyltransf_2"/>
</dbReference>
<dbReference type="InterPro" id="IPR029044">
    <property type="entry name" value="Nucleotide-diphossugar_trans"/>
</dbReference>
<gene>
    <name evidence="2" type="ORF">N825_09395</name>
</gene>
<name>W9GV65_9PROT</name>
<dbReference type="InterPro" id="IPR001173">
    <property type="entry name" value="Glyco_trans_2-like"/>
</dbReference>
<keyword evidence="3" id="KW-1185">Reference proteome</keyword>
<protein>
    <recommendedName>
        <fullName evidence="1">Glycosyltransferase 2-like domain-containing protein</fullName>
    </recommendedName>
</protein>
<feature type="domain" description="Glycosyltransferase 2-like" evidence="1">
    <location>
        <begin position="6"/>
        <end position="131"/>
    </location>
</feature>
<organism evidence="2 3">
    <name type="scientific">Skermanella stibiiresistens SB22</name>
    <dbReference type="NCBI Taxonomy" id="1385369"/>
    <lineage>
        <taxon>Bacteria</taxon>
        <taxon>Pseudomonadati</taxon>
        <taxon>Pseudomonadota</taxon>
        <taxon>Alphaproteobacteria</taxon>
        <taxon>Rhodospirillales</taxon>
        <taxon>Azospirillaceae</taxon>
        <taxon>Skermanella</taxon>
    </lineage>
</organism>
<dbReference type="Proteomes" id="UP000019486">
    <property type="component" value="Unassembled WGS sequence"/>
</dbReference>
<reference evidence="2 3" key="1">
    <citation type="submission" date="2013-08" db="EMBL/GenBank/DDBJ databases">
        <title>The genome sequence of Skermanella stibiiresistens.</title>
        <authorList>
            <person name="Zhu W."/>
            <person name="Wang G."/>
        </authorList>
    </citation>
    <scope>NUCLEOTIDE SEQUENCE [LARGE SCALE GENOMIC DNA]</scope>
    <source>
        <strain evidence="2 3">SB22</strain>
    </source>
</reference>
<dbReference type="EMBL" id="AVFL01000023">
    <property type="protein sequence ID" value="EWY37785.1"/>
    <property type="molecule type" value="Genomic_DNA"/>
</dbReference>
<dbReference type="RefSeq" id="WP_037458266.1">
    <property type="nucleotide sequence ID" value="NZ_AVFL01000023.1"/>
</dbReference>
<sequence length="334" mass="35968">MNELISVCIPAYGKRFLADTMAALLKQDYRPFEIVIGDDKPNPDNEALLASLQPGAGITIRYIPNKVRLGQAGNVNMLFREARGAWIMIMHDDDFPLPGALSALHAGATRHPGAAVVYGKVSIADAAGEIDRDATDQCNRDFGRGPERAGAQSSALATATDGRIPHNGFLVRADLARAVRYKGRDVVGDVCDYDFGIRLALAAPNAPFVFVDHDASACRRWGGQISSESRSGIFALSILTRLDAKSAEDKAAVKRAIERHAAIALCEHARAGNRKAAAKLLLSRAYWKRAGLGKTSLAQAVFHGLLIASPEAAEKVMKRLRLGRRARVSEMAMG</sequence>
<evidence type="ECO:0000259" key="1">
    <source>
        <dbReference type="Pfam" id="PF00535"/>
    </source>
</evidence>
<evidence type="ECO:0000313" key="3">
    <source>
        <dbReference type="Proteomes" id="UP000019486"/>
    </source>
</evidence>
<dbReference type="SUPFAM" id="SSF53448">
    <property type="entry name" value="Nucleotide-diphospho-sugar transferases"/>
    <property type="match status" value="1"/>
</dbReference>
<dbReference type="OrthoDB" id="5291101at2"/>
<evidence type="ECO:0000313" key="2">
    <source>
        <dbReference type="EMBL" id="EWY37785.1"/>
    </source>
</evidence>
<dbReference type="AlphaFoldDB" id="W9GV65"/>
<dbReference type="PANTHER" id="PTHR43685">
    <property type="entry name" value="GLYCOSYLTRANSFERASE"/>
    <property type="match status" value="1"/>
</dbReference>
<dbReference type="Gene3D" id="3.90.550.10">
    <property type="entry name" value="Spore Coat Polysaccharide Biosynthesis Protein SpsA, Chain A"/>
    <property type="match status" value="1"/>
</dbReference>